<evidence type="ECO:0000313" key="7">
    <source>
        <dbReference type="Proteomes" id="UP000441455"/>
    </source>
</evidence>
<evidence type="ECO:0000259" key="4">
    <source>
        <dbReference type="PROSITE" id="PS51077"/>
    </source>
</evidence>
<dbReference type="InterPro" id="IPR014757">
    <property type="entry name" value="Tscrpt_reg_IclR_C"/>
</dbReference>
<dbReference type="Pfam" id="PF01614">
    <property type="entry name" value="IclR_C"/>
    <property type="match status" value="1"/>
</dbReference>
<dbReference type="PROSITE" id="PS51077">
    <property type="entry name" value="HTH_ICLR"/>
    <property type="match status" value="1"/>
</dbReference>
<dbReference type="PANTHER" id="PTHR30136:SF24">
    <property type="entry name" value="HTH-TYPE TRANSCRIPTIONAL REPRESSOR ALLR"/>
    <property type="match status" value="1"/>
</dbReference>
<evidence type="ECO:0000259" key="5">
    <source>
        <dbReference type="PROSITE" id="PS51078"/>
    </source>
</evidence>
<protein>
    <submittedName>
        <fullName evidence="6">IclR family transcriptional regulator</fullName>
    </submittedName>
</protein>
<gene>
    <name evidence="6" type="ORF">FX155_05180</name>
</gene>
<dbReference type="GO" id="GO:0003677">
    <property type="term" value="F:DNA binding"/>
    <property type="evidence" value="ECO:0007669"/>
    <property type="project" value="UniProtKB-KW"/>
</dbReference>
<dbReference type="OrthoDB" id="9791752at2"/>
<name>A0A6N7VK78_ACIFE</name>
<keyword evidence="3" id="KW-0804">Transcription</keyword>
<dbReference type="Gene3D" id="3.30.450.40">
    <property type="match status" value="1"/>
</dbReference>
<dbReference type="PANTHER" id="PTHR30136">
    <property type="entry name" value="HELIX-TURN-HELIX TRANSCRIPTIONAL REGULATOR, ICLR FAMILY"/>
    <property type="match status" value="1"/>
</dbReference>
<dbReference type="InterPro" id="IPR036390">
    <property type="entry name" value="WH_DNA-bd_sf"/>
</dbReference>
<comment type="caution">
    <text evidence="6">The sequence shown here is derived from an EMBL/GenBank/DDBJ whole genome shotgun (WGS) entry which is preliminary data.</text>
</comment>
<dbReference type="Pfam" id="PF09339">
    <property type="entry name" value="HTH_IclR"/>
    <property type="match status" value="1"/>
</dbReference>
<dbReference type="InterPro" id="IPR029016">
    <property type="entry name" value="GAF-like_dom_sf"/>
</dbReference>
<keyword evidence="2" id="KW-0238">DNA-binding</keyword>
<dbReference type="SUPFAM" id="SSF55781">
    <property type="entry name" value="GAF domain-like"/>
    <property type="match status" value="1"/>
</dbReference>
<dbReference type="GO" id="GO:0045892">
    <property type="term" value="P:negative regulation of DNA-templated transcription"/>
    <property type="evidence" value="ECO:0007669"/>
    <property type="project" value="TreeGrafter"/>
</dbReference>
<evidence type="ECO:0000256" key="2">
    <source>
        <dbReference type="ARBA" id="ARBA00023125"/>
    </source>
</evidence>
<dbReference type="Gene3D" id="1.10.10.10">
    <property type="entry name" value="Winged helix-like DNA-binding domain superfamily/Winged helix DNA-binding domain"/>
    <property type="match status" value="1"/>
</dbReference>
<reference evidence="6 7" key="1">
    <citation type="submission" date="2019-08" db="EMBL/GenBank/DDBJ databases">
        <title>In-depth cultivation of the pig gut microbiome towards novel bacterial diversity and tailored functional studies.</title>
        <authorList>
            <person name="Wylensek D."/>
            <person name="Hitch T.C.A."/>
            <person name="Clavel T."/>
        </authorList>
    </citation>
    <scope>NUCLEOTIDE SEQUENCE [LARGE SCALE GENOMIC DNA]</scope>
    <source>
        <strain evidence="6 7">WCA-389-WT-5B</strain>
    </source>
</reference>
<dbReference type="InterPro" id="IPR036388">
    <property type="entry name" value="WH-like_DNA-bd_sf"/>
</dbReference>
<accession>A0A6N7VK78</accession>
<dbReference type="EMBL" id="VULN01000006">
    <property type="protein sequence ID" value="MSS81987.1"/>
    <property type="molecule type" value="Genomic_DNA"/>
</dbReference>
<evidence type="ECO:0000256" key="1">
    <source>
        <dbReference type="ARBA" id="ARBA00023015"/>
    </source>
</evidence>
<sequence length="266" mass="30030">MVESSQFQIHRPTARVLDILELLAANSEGFTLSEIAENIHAAKGTLFPVVRTLCQRKFILQDSASGKYRIGISAFCVGESYTNDRTIMQFIREEMSSVVEQVDEICQLGILDKGEVLYIAKIDNKEAIRLMSHVGKRLPAYCTALGKALLSDHSIEEVKKLYPYGLKALTEHTITSFVRLEKELHEIRNTQIATENEESSNYLTCFATPLRVNKQIVAALSVSAPSFRMNSKKADTIKNILLFEKQKIETYLTAEHFDGNDFLFTE</sequence>
<dbReference type="InterPro" id="IPR050707">
    <property type="entry name" value="HTH_MetabolicPath_Reg"/>
</dbReference>
<dbReference type="AlphaFoldDB" id="A0A6N7VK78"/>
<evidence type="ECO:0000256" key="3">
    <source>
        <dbReference type="ARBA" id="ARBA00023163"/>
    </source>
</evidence>
<dbReference type="PROSITE" id="PS51078">
    <property type="entry name" value="ICLR_ED"/>
    <property type="match status" value="1"/>
</dbReference>
<dbReference type="SMART" id="SM00346">
    <property type="entry name" value="HTH_ICLR"/>
    <property type="match status" value="1"/>
</dbReference>
<proteinExistence type="predicted"/>
<dbReference type="GO" id="GO:0003700">
    <property type="term" value="F:DNA-binding transcription factor activity"/>
    <property type="evidence" value="ECO:0007669"/>
    <property type="project" value="TreeGrafter"/>
</dbReference>
<feature type="domain" description="IclR-ED" evidence="5">
    <location>
        <begin position="73"/>
        <end position="254"/>
    </location>
</feature>
<feature type="domain" description="HTH iclR-type" evidence="4">
    <location>
        <begin position="10"/>
        <end position="72"/>
    </location>
</feature>
<organism evidence="6 7">
    <name type="scientific">Acidaminococcus fermentans</name>
    <dbReference type="NCBI Taxonomy" id="905"/>
    <lineage>
        <taxon>Bacteria</taxon>
        <taxon>Bacillati</taxon>
        <taxon>Bacillota</taxon>
        <taxon>Negativicutes</taxon>
        <taxon>Acidaminococcales</taxon>
        <taxon>Acidaminococcaceae</taxon>
        <taxon>Acidaminococcus</taxon>
    </lineage>
</organism>
<dbReference type="SUPFAM" id="SSF46785">
    <property type="entry name" value="Winged helix' DNA-binding domain"/>
    <property type="match status" value="1"/>
</dbReference>
<dbReference type="Proteomes" id="UP000441455">
    <property type="component" value="Unassembled WGS sequence"/>
</dbReference>
<evidence type="ECO:0000313" key="6">
    <source>
        <dbReference type="EMBL" id="MSS81987.1"/>
    </source>
</evidence>
<keyword evidence="1" id="KW-0805">Transcription regulation</keyword>
<dbReference type="InterPro" id="IPR005471">
    <property type="entry name" value="Tscrpt_reg_IclR_N"/>
</dbReference>